<evidence type="ECO:0000313" key="3">
    <source>
        <dbReference type="Proteomes" id="UP000185725"/>
    </source>
</evidence>
<dbReference type="Proteomes" id="UP000255231">
    <property type="component" value="Unassembled WGS sequence"/>
</dbReference>
<proteinExistence type="predicted"/>
<dbReference type="EMBL" id="UFVS01000001">
    <property type="protein sequence ID" value="SUX41789.1"/>
    <property type="molecule type" value="Genomic_DNA"/>
</dbReference>
<evidence type="ECO:0000313" key="2">
    <source>
        <dbReference type="EMBL" id="SUX41789.1"/>
    </source>
</evidence>
<dbReference type="Proteomes" id="UP000185725">
    <property type="component" value="Unassembled WGS sequence"/>
</dbReference>
<keyword evidence="3" id="KW-1185">Reference proteome</keyword>
<reference evidence="1 3" key="1">
    <citation type="submission" date="2017-01" db="EMBL/GenBank/DDBJ databases">
        <authorList>
            <person name="Varghese N."/>
            <person name="Submissions S."/>
        </authorList>
    </citation>
    <scope>NUCLEOTIDE SEQUENCE [LARGE SCALE GENOMIC DNA]</scope>
    <source>
        <strain evidence="1 3">ATCC 27950</strain>
    </source>
</reference>
<name>A0A381F5B0_9FLAO</name>
<organism evidence="2 4">
    <name type="scientific">Chryseobacterium indoltheticum</name>
    <dbReference type="NCBI Taxonomy" id="254"/>
    <lineage>
        <taxon>Bacteria</taxon>
        <taxon>Pseudomonadati</taxon>
        <taxon>Bacteroidota</taxon>
        <taxon>Flavobacteriia</taxon>
        <taxon>Flavobacteriales</taxon>
        <taxon>Weeksellaceae</taxon>
        <taxon>Chryseobacterium group</taxon>
        <taxon>Chryseobacterium</taxon>
    </lineage>
</organism>
<gene>
    <name evidence="2" type="ORF">NCTC13560_00597</name>
    <name evidence="1" type="ORF">SAMN05421682_11221</name>
</gene>
<sequence>MYEKFIPNYIAHKNIALHTLKYKDRINFY</sequence>
<evidence type="ECO:0000313" key="1">
    <source>
        <dbReference type="EMBL" id="SIR07958.1"/>
    </source>
</evidence>
<dbReference type="EMBL" id="FTMF01000012">
    <property type="protein sequence ID" value="SIR07958.1"/>
    <property type="molecule type" value="Genomic_DNA"/>
</dbReference>
<reference evidence="2 4" key="2">
    <citation type="submission" date="2018-06" db="EMBL/GenBank/DDBJ databases">
        <authorList>
            <consortium name="Pathogen Informatics"/>
            <person name="Doyle S."/>
        </authorList>
    </citation>
    <scope>NUCLEOTIDE SEQUENCE [LARGE SCALE GENOMIC DNA]</scope>
    <source>
        <strain evidence="2 4">NCTC13560</strain>
    </source>
</reference>
<protein>
    <submittedName>
        <fullName evidence="2">Uncharacterized protein</fullName>
    </submittedName>
</protein>
<accession>A0A381F5B0</accession>
<dbReference type="AlphaFoldDB" id="A0A381F5B0"/>
<evidence type="ECO:0000313" key="4">
    <source>
        <dbReference type="Proteomes" id="UP000255231"/>
    </source>
</evidence>